<dbReference type="FunFam" id="3.30.1490.10:FF:000001">
    <property type="entry name" value="30S ribosomal protein S8"/>
    <property type="match status" value="1"/>
</dbReference>
<comment type="similarity">
    <text evidence="1 6">Belongs to the universal ribosomal protein uS8 family.</text>
</comment>
<dbReference type="SUPFAM" id="SSF56047">
    <property type="entry name" value="Ribosomal protein S8"/>
    <property type="match status" value="1"/>
</dbReference>
<dbReference type="GO" id="GO:0005840">
    <property type="term" value="C:ribosome"/>
    <property type="evidence" value="ECO:0007669"/>
    <property type="project" value="UniProtKB-KW"/>
</dbReference>
<name>A0A2H0TP56_9BACT</name>
<protein>
    <recommendedName>
        <fullName evidence="4">Small ribosomal subunit protein uS8</fullName>
    </recommendedName>
    <alternativeName>
        <fullName evidence="5">30S ribosomal protein S8</fullName>
    </alternativeName>
</protein>
<feature type="non-terminal residue" evidence="7">
    <location>
        <position position="1"/>
    </location>
</feature>
<dbReference type="GO" id="GO:1990904">
    <property type="term" value="C:ribonucleoprotein complex"/>
    <property type="evidence" value="ECO:0007669"/>
    <property type="project" value="UniProtKB-KW"/>
</dbReference>
<evidence type="ECO:0000313" key="8">
    <source>
        <dbReference type="Proteomes" id="UP000230154"/>
    </source>
</evidence>
<dbReference type="GO" id="GO:0003735">
    <property type="term" value="F:structural constituent of ribosome"/>
    <property type="evidence" value="ECO:0007669"/>
    <property type="project" value="InterPro"/>
</dbReference>
<dbReference type="GO" id="GO:0006412">
    <property type="term" value="P:translation"/>
    <property type="evidence" value="ECO:0007669"/>
    <property type="project" value="InterPro"/>
</dbReference>
<sequence>MLIVTLKYVDNKPRITDIKRESTPGHRAYRKSDELPKILNGYGVAIISTSRGLMTNKQAKKEGIGGEVLCSIY</sequence>
<evidence type="ECO:0000256" key="1">
    <source>
        <dbReference type="ARBA" id="ARBA00006471"/>
    </source>
</evidence>
<organism evidence="7 8">
    <name type="scientific">Candidatus Magasanikbacteria bacterium CG10_big_fil_rev_8_21_14_0_10_47_10</name>
    <dbReference type="NCBI Taxonomy" id="1974652"/>
    <lineage>
        <taxon>Bacteria</taxon>
        <taxon>Candidatus Magasanikiibacteriota</taxon>
    </lineage>
</organism>
<evidence type="ECO:0000256" key="5">
    <source>
        <dbReference type="ARBA" id="ARBA00035525"/>
    </source>
</evidence>
<dbReference type="Proteomes" id="UP000230154">
    <property type="component" value="Unassembled WGS sequence"/>
</dbReference>
<evidence type="ECO:0000313" key="7">
    <source>
        <dbReference type="EMBL" id="PIR73943.1"/>
    </source>
</evidence>
<dbReference type="InterPro" id="IPR047863">
    <property type="entry name" value="Ribosomal_uS8_CS"/>
</dbReference>
<dbReference type="Pfam" id="PF00410">
    <property type="entry name" value="Ribosomal_S8"/>
    <property type="match status" value="1"/>
</dbReference>
<keyword evidence="3 6" id="KW-0687">Ribonucleoprotein</keyword>
<proteinExistence type="inferred from homology"/>
<gene>
    <name evidence="7" type="primary">rpsH</name>
    <name evidence="7" type="ORF">COU35_05205</name>
</gene>
<dbReference type="Gene3D" id="3.30.1490.10">
    <property type="match status" value="1"/>
</dbReference>
<dbReference type="InterPro" id="IPR035987">
    <property type="entry name" value="Ribosomal_uS8_sf"/>
</dbReference>
<evidence type="ECO:0000256" key="3">
    <source>
        <dbReference type="ARBA" id="ARBA00023274"/>
    </source>
</evidence>
<dbReference type="PROSITE" id="PS00053">
    <property type="entry name" value="RIBOSOMAL_S8"/>
    <property type="match status" value="1"/>
</dbReference>
<evidence type="ECO:0000256" key="2">
    <source>
        <dbReference type="ARBA" id="ARBA00022980"/>
    </source>
</evidence>
<dbReference type="GO" id="GO:0005737">
    <property type="term" value="C:cytoplasm"/>
    <property type="evidence" value="ECO:0007669"/>
    <property type="project" value="UniProtKB-ARBA"/>
</dbReference>
<evidence type="ECO:0000256" key="4">
    <source>
        <dbReference type="ARBA" id="ARBA00035258"/>
    </source>
</evidence>
<dbReference type="InterPro" id="IPR000630">
    <property type="entry name" value="Ribosomal_uS8"/>
</dbReference>
<comment type="caution">
    <text evidence="7">The sequence shown here is derived from an EMBL/GenBank/DDBJ whole genome shotgun (WGS) entry which is preliminary data.</text>
</comment>
<dbReference type="EMBL" id="PFCB01000035">
    <property type="protein sequence ID" value="PIR73943.1"/>
    <property type="molecule type" value="Genomic_DNA"/>
</dbReference>
<dbReference type="AlphaFoldDB" id="A0A2H0TP56"/>
<reference evidence="8" key="1">
    <citation type="submission" date="2017-09" db="EMBL/GenBank/DDBJ databases">
        <title>Depth-based differentiation of microbial function through sediment-hosted aquifers and enrichment of novel symbionts in the deep terrestrial subsurface.</title>
        <authorList>
            <person name="Probst A.J."/>
            <person name="Ladd B."/>
            <person name="Jarett J.K."/>
            <person name="Geller-Mcgrath D.E."/>
            <person name="Sieber C.M.K."/>
            <person name="Emerson J.B."/>
            <person name="Anantharaman K."/>
            <person name="Thomas B.C."/>
            <person name="Malmstrom R."/>
            <person name="Stieglmeier M."/>
            <person name="Klingl A."/>
            <person name="Woyke T."/>
            <person name="Ryan C.M."/>
            <person name="Banfield J.F."/>
        </authorList>
    </citation>
    <scope>NUCLEOTIDE SEQUENCE [LARGE SCALE GENOMIC DNA]</scope>
</reference>
<evidence type="ECO:0000256" key="6">
    <source>
        <dbReference type="RuleBase" id="RU003660"/>
    </source>
</evidence>
<keyword evidence="2 6" id="KW-0689">Ribosomal protein</keyword>
<accession>A0A2H0TP56</accession>